<reference evidence="3 4" key="1">
    <citation type="journal article" date="2015" name="Genome Announc.">
        <title>Expanding the biotechnology potential of lactobacilli through comparative genomics of 213 strains and associated genera.</title>
        <authorList>
            <person name="Sun Z."/>
            <person name="Harris H.M."/>
            <person name="McCann A."/>
            <person name="Guo C."/>
            <person name="Argimon S."/>
            <person name="Zhang W."/>
            <person name="Yang X."/>
            <person name="Jeffery I.B."/>
            <person name="Cooney J.C."/>
            <person name="Kagawa T.F."/>
            <person name="Liu W."/>
            <person name="Song Y."/>
            <person name="Salvetti E."/>
            <person name="Wrobel A."/>
            <person name="Rasinkangas P."/>
            <person name="Parkhill J."/>
            <person name="Rea M.C."/>
            <person name="O'Sullivan O."/>
            <person name="Ritari J."/>
            <person name="Douillard F.P."/>
            <person name="Paul Ross R."/>
            <person name="Yang R."/>
            <person name="Briner A.E."/>
            <person name="Felis G.E."/>
            <person name="de Vos W.M."/>
            <person name="Barrangou R."/>
            <person name="Klaenhammer T.R."/>
            <person name="Caufield P.W."/>
            <person name="Cui Y."/>
            <person name="Zhang H."/>
            <person name="O'Toole P.W."/>
        </authorList>
    </citation>
    <scope>NUCLEOTIDE SEQUENCE [LARGE SCALE GENOMIC DNA]</scope>
    <source>
        <strain evidence="3 4">DSM 20014</strain>
    </source>
</reference>
<proteinExistence type="predicted"/>
<keyword evidence="4" id="KW-1185">Reference proteome</keyword>
<protein>
    <submittedName>
        <fullName evidence="3">Uncharacterized protein</fullName>
    </submittedName>
</protein>
<name>A0A0R2JUC1_9LACO</name>
<keyword evidence="2" id="KW-0812">Transmembrane</keyword>
<accession>A0A0R2JUC1</accession>
<dbReference type="PATRIC" id="fig|1620.3.peg.1298"/>
<dbReference type="EMBL" id="JQCD01000009">
    <property type="protein sequence ID" value="KRN77757.1"/>
    <property type="molecule type" value="Genomic_DNA"/>
</dbReference>
<dbReference type="RefSeq" id="WP_083486630.1">
    <property type="nucleotide sequence ID" value="NZ_CBDALJ010000012.1"/>
</dbReference>
<evidence type="ECO:0000313" key="4">
    <source>
        <dbReference type="Proteomes" id="UP000051673"/>
    </source>
</evidence>
<evidence type="ECO:0000256" key="1">
    <source>
        <dbReference type="SAM" id="MobiDB-lite"/>
    </source>
</evidence>
<comment type="caution">
    <text evidence="3">The sequence shown here is derived from an EMBL/GenBank/DDBJ whole genome shotgun (WGS) entry which is preliminary data.</text>
</comment>
<keyword evidence="2" id="KW-1133">Transmembrane helix</keyword>
<feature type="region of interest" description="Disordered" evidence="1">
    <location>
        <begin position="1"/>
        <end position="23"/>
    </location>
</feature>
<feature type="compositionally biased region" description="Low complexity" evidence="1">
    <location>
        <begin position="1"/>
        <end position="21"/>
    </location>
</feature>
<sequence length="70" mass="7851">MSNKNVNVPNQQPQNENQYSEENLKKYEDHLLEEAKPQEKHYPLSVKLIVVLLVAIIVLGVIAGAVIVLS</sequence>
<keyword evidence="2" id="KW-0472">Membrane</keyword>
<dbReference type="Proteomes" id="UP000051673">
    <property type="component" value="Unassembled WGS sequence"/>
</dbReference>
<dbReference type="AlphaFoldDB" id="A0A0R2JUC1"/>
<feature type="transmembrane region" description="Helical" evidence="2">
    <location>
        <begin position="48"/>
        <end position="69"/>
    </location>
</feature>
<organism evidence="3 4">
    <name type="scientific">Weissella minor</name>
    <dbReference type="NCBI Taxonomy" id="1620"/>
    <lineage>
        <taxon>Bacteria</taxon>
        <taxon>Bacillati</taxon>
        <taxon>Bacillota</taxon>
        <taxon>Bacilli</taxon>
        <taxon>Lactobacillales</taxon>
        <taxon>Lactobacillaceae</taxon>
        <taxon>Weissella</taxon>
    </lineage>
</organism>
<evidence type="ECO:0000313" key="3">
    <source>
        <dbReference type="EMBL" id="KRN77757.1"/>
    </source>
</evidence>
<evidence type="ECO:0000256" key="2">
    <source>
        <dbReference type="SAM" id="Phobius"/>
    </source>
</evidence>
<gene>
    <name evidence="3" type="ORF">IV67_GL001283</name>
</gene>